<feature type="chain" id="PRO_5039479102" description="DUF761 domain-containing protein" evidence="2">
    <location>
        <begin position="23"/>
        <end position="176"/>
    </location>
</feature>
<evidence type="ECO:0008006" key="5">
    <source>
        <dbReference type="Google" id="ProtNLM"/>
    </source>
</evidence>
<accession>A0A9D5CBD5</accession>
<feature type="region of interest" description="Disordered" evidence="1">
    <location>
        <begin position="66"/>
        <end position="101"/>
    </location>
</feature>
<evidence type="ECO:0000256" key="1">
    <source>
        <dbReference type="SAM" id="MobiDB-lite"/>
    </source>
</evidence>
<dbReference type="EMBL" id="JAGGNH010000006">
    <property type="protein sequence ID" value="KAJ0969280.1"/>
    <property type="molecule type" value="Genomic_DNA"/>
</dbReference>
<keyword evidence="4" id="KW-1185">Reference proteome</keyword>
<evidence type="ECO:0000313" key="3">
    <source>
        <dbReference type="EMBL" id="KAJ0969280.1"/>
    </source>
</evidence>
<dbReference type="InterPro" id="IPR008480">
    <property type="entry name" value="DUF761_pln"/>
</dbReference>
<dbReference type="PANTHER" id="PTHR33450">
    <property type="entry name" value="EMB|CAB67623.1-RELATED"/>
    <property type="match status" value="1"/>
</dbReference>
<name>A0A9D5CBD5_9LILI</name>
<dbReference type="Pfam" id="PF05553">
    <property type="entry name" value="DUF761"/>
    <property type="match status" value="1"/>
</dbReference>
<keyword evidence="2" id="KW-0732">Signal</keyword>
<proteinExistence type="predicted"/>
<dbReference type="OrthoDB" id="684076at2759"/>
<sequence>MKGSATAFFKQVFSVLVTMVKAKSVALKGKTSALKTRLIIFGLLQNKRVLLSAISHKIHALIGEEKEKEKKQEDCNRSDGDHSCNEEALDSSSCQERDENTDVTEYLQLEEDEDIDEGEGSVLDFARSFQKNDLEFNLENEIDQAADMFIKRFHRQMQMQKQESFKRYQEMMERSV</sequence>
<evidence type="ECO:0000313" key="4">
    <source>
        <dbReference type="Proteomes" id="UP001085076"/>
    </source>
</evidence>
<reference evidence="3" key="2">
    <citation type="journal article" date="2022" name="Hortic Res">
        <title>The genome of Dioscorea zingiberensis sheds light on the biosynthesis, origin and evolution of the medicinally important diosgenin saponins.</title>
        <authorList>
            <person name="Li Y."/>
            <person name="Tan C."/>
            <person name="Li Z."/>
            <person name="Guo J."/>
            <person name="Li S."/>
            <person name="Chen X."/>
            <person name="Wang C."/>
            <person name="Dai X."/>
            <person name="Yang H."/>
            <person name="Song W."/>
            <person name="Hou L."/>
            <person name="Xu J."/>
            <person name="Tong Z."/>
            <person name="Xu A."/>
            <person name="Yuan X."/>
            <person name="Wang W."/>
            <person name="Yang Q."/>
            <person name="Chen L."/>
            <person name="Sun Z."/>
            <person name="Wang K."/>
            <person name="Pan B."/>
            <person name="Chen J."/>
            <person name="Bao Y."/>
            <person name="Liu F."/>
            <person name="Qi X."/>
            <person name="Gang D.R."/>
            <person name="Wen J."/>
            <person name="Li J."/>
        </authorList>
    </citation>
    <scope>NUCLEOTIDE SEQUENCE</scope>
    <source>
        <strain evidence="3">Dzin_1.0</strain>
    </source>
</reference>
<dbReference type="AlphaFoldDB" id="A0A9D5CBD5"/>
<dbReference type="PANTHER" id="PTHR33450:SF12">
    <property type="entry name" value="COTTON FIBER PROTEIN"/>
    <property type="match status" value="1"/>
</dbReference>
<feature type="compositionally biased region" description="Basic and acidic residues" evidence="1">
    <location>
        <begin position="66"/>
        <end position="85"/>
    </location>
</feature>
<organism evidence="3 4">
    <name type="scientific">Dioscorea zingiberensis</name>
    <dbReference type="NCBI Taxonomy" id="325984"/>
    <lineage>
        <taxon>Eukaryota</taxon>
        <taxon>Viridiplantae</taxon>
        <taxon>Streptophyta</taxon>
        <taxon>Embryophyta</taxon>
        <taxon>Tracheophyta</taxon>
        <taxon>Spermatophyta</taxon>
        <taxon>Magnoliopsida</taxon>
        <taxon>Liliopsida</taxon>
        <taxon>Dioscoreales</taxon>
        <taxon>Dioscoreaceae</taxon>
        <taxon>Dioscorea</taxon>
    </lineage>
</organism>
<evidence type="ECO:0000256" key="2">
    <source>
        <dbReference type="SAM" id="SignalP"/>
    </source>
</evidence>
<feature type="signal peptide" evidence="2">
    <location>
        <begin position="1"/>
        <end position="22"/>
    </location>
</feature>
<dbReference type="Proteomes" id="UP001085076">
    <property type="component" value="Miscellaneous, Linkage group lg06"/>
</dbReference>
<protein>
    <recommendedName>
        <fullName evidence="5">DUF761 domain-containing protein</fullName>
    </recommendedName>
</protein>
<gene>
    <name evidence="3" type="ORF">J5N97_022157</name>
</gene>
<reference evidence="3" key="1">
    <citation type="submission" date="2021-03" db="EMBL/GenBank/DDBJ databases">
        <authorList>
            <person name="Li Z."/>
            <person name="Yang C."/>
        </authorList>
    </citation>
    <scope>NUCLEOTIDE SEQUENCE</scope>
    <source>
        <strain evidence="3">Dzin_1.0</strain>
        <tissue evidence="3">Leaf</tissue>
    </source>
</reference>
<comment type="caution">
    <text evidence="3">The sequence shown here is derived from an EMBL/GenBank/DDBJ whole genome shotgun (WGS) entry which is preliminary data.</text>
</comment>